<protein>
    <submittedName>
        <fullName evidence="1">Uncharacterized protein</fullName>
    </submittedName>
</protein>
<accession>A0A5A7S2H8</accession>
<comment type="caution">
    <text evidence="1">The sequence shown here is derived from an EMBL/GenBank/DDBJ whole genome shotgun (WGS) entry which is preliminary data.</text>
</comment>
<dbReference type="RefSeq" id="WP_149432898.1">
    <property type="nucleotide sequence ID" value="NZ_VLNY01000019.1"/>
</dbReference>
<dbReference type="Proteomes" id="UP000322244">
    <property type="component" value="Unassembled WGS sequence"/>
</dbReference>
<dbReference type="AlphaFoldDB" id="A0A5A7S2H8"/>
<dbReference type="InterPro" id="IPR049457">
    <property type="entry name" value="Emfourin"/>
</dbReference>
<dbReference type="Pfam" id="PF20242">
    <property type="entry name" value="Emfourin"/>
    <property type="match status" value="1"/>
</dbReference>
<gene>
    <name evidence="1" type="ORF">FOY51_24460</name>
</gene>
<organism evidence="1 2">
    <name type="scientific">Antrihabitans cavernicola</name>
    <dbReference type="NCBI Taxonomy" id="2495913"/>
    <lineage>
        <taxon>Bacteria</taxon>
        <taxon>Bacillati</taxon>
        <taxon>Actinomycetota</taxon>
        <taxon>Actinomycetes</taxon>
        <taxon>Mycobacteriales</taxon>
        <taxon>Nocardiaceae</taxon>
        <taxon>Antrihabitans</taxon>
    </lineage>
</organism>
<reference evidence="1 2" key="1">
    <citation type="submission" date="2019-07" db="EMBL/GenBank/DDBJ databases">
        <title>Rhodococcus cavernicolus sp. nov., isolated from a cave.</title>
        <authorList>
            <person name="Lee S.D."/>
        </authorList>
    </citation>
    <scope>NUCLEOTIDE SEQUENCE [LARGE SCALE GENOMIC DNA]</scope>
    <source>
        <strain evidence="1 2">C1-24</strain>
    </source>
</reference>
<evidence type="ECO:0000313" key="1">
    <source>
        <dbReference type="EMBL" id="KAA0018091.1"/>
    </source>
</evidence>
<sequence length="102" mass="10489">MPNTSVHVEFRRGGGLVGLVMVASADSADLPPDQAAVAASLLETQGSESPTSPAAPDRFTYELTVTGAGKSSQYRWAETQVPEAVRPLVATLDAKAVPAPPG</sequence>
<name>A0A5A7S2H8_9NOCA</name>
<evidence type="ECO:0000313" key="2">
    <source>
        <dbReference type="Proteomes" id="UP000322244"/>
    </source>
</evidence>
<dbReference type="EMBL" id="VLNY01000019">
    <property type="protein sequence ID" value="KAA0018091.1"/>
    <property type="molecule type" value="Genomic_DNA"/>
</dbReference>
<proteinExistence type="predicted"/>
<dbReference type="OrthoDB" id="6956709at2"/>
<keyword evidence="2" id="KW-1185">Reference proteome</keyword>